<gene>
    <name evidence="8" type="ORF">S01H4_30028</name>
</gene>
<feature type="transmembrane region" description="Helical" evidence="7">
    <location>
        <begin position="256"/>
        <end position="279"/>
    </location>
</feature>
<protein>
    <recommendedName>
        <fullName evidence="9">Permease</fullName>
    </recommendedName>
</protein>
<comment type="subcellular location">
    <subcellularLocation>
        <location evidence="1">Cell membrane</location>
        <topology evidence="1">Multi-pass membrane protein</topology>
    </subcellularLocation>
</comment>
<organism evidence="8">
    <name type="scientific">marine sediment metagenome</name>
    <dbReference type="NCBI Taxonomy" id="412755"/>
    <lineage>
        <taxon>unclassified sequences</taxon>
        <taxon>metagenomes</taxon>
        <taxon>ecological metagenomes</taxon>
    </lineage>
</organism>
<dbReference type="PANTHER" id="PTHR43299:SF1">
    <property type="entry name" value="UPF0718 PROTEIN YRAQ"/>
    <property type="match status" value="1"/>
</dbReference>
<sequence length="307" mass="33117">KQYGEKRSHLKYFGPSANKTLSYAVASVAGTVLAVCSCTILPLFSGIYTMGAGIGPATTFLYSGPAINLLAIIYSARLLGVDLGIARAAGAVSFSIIIGLIMSWVFEKRRKEKIEFSLTATSNKPQKSGLVILFFFADLVAILILGAWGKWWIVVFLLMGLIVLLKLYFTKEEILSWLASTWQFVRLILPWLLVGVFAAGIIKAILPPEVIQTWVGGNALRSNFIASVAGALMYFATLTEVPILKAFLGLGMGKGPALALLLAGPALSLPNMLVIRSIIGTKRALVYIGLVVIMSTFIGMIFGNFVF</sequence>
<proteinExistence type="inferred from homology"/>
<feature type="transmembrane region" description="Helical" evidence="7">
    <location>
        <begin position="285"/>
        <end position="306"/>
    </location>
</feature>
<evidence type="ECO:0000256" key="5">
    <source>
        <dbReference type="ARBA" id="ARBA00022989"/>
    </source>
</evidence>
<evidence type="ECO:0008006" key="9">
    <source>
        <dbReference type="Google" id="ProtNLM"/>
    </source>
</evidence>
<keyword evidence="4 7" id="KW-0812">Transmembrane</keyword>
<comment type="caution">
    <text evidence="8">The sequence shown here is derived from an EMBL/GenBank/DDBJ whole genome shotgun (WGS) entry which is preliminary data.</text>
</comment>
<comment type="similarity">
    <text evidence="2">Belongs to the UPF0718 family.</text>
</comment>
<evidence type="ECO:0000256" key="1">
    <source>
        <dbReference type="ARBA" id="ARBA00004651"/>
    </source>
</evidence>
<dbReference type="EMBL" id="BART01015469">
    <property type="protein sequence ID" value="GAG84885.1"/>
    <property type="molecule type" value="Genomic_DNA"/>
</dbReference>
<reference evidence="8" key="1">
    <citation type="journal article" date="2014" name="Front. Microbiol.">
        <title>High frequency of phylogenetically diverse reductive dehalogenase-homologous genes in deep subseafloor sedimentary metagenomes.</title>
        <authorList>
            <person name="Kawai M."/>
            <person name="Futagami T."/>
            <person name="Toyoda A."/>
            <person name="Takaki Y."/>
            <person name="Nishi S."/>
            <person name="Hori S."/>
            <person name="Arai W."/>
            <person name="Tsubouchi T."/>
            <person name="Morono Y."/>
            <person name="Uchiyama I."/>
            <person name="Ito T."/>
            <person name="Fujiyama A."/>
            <person name="Inagaki F."/>
            <person name="Takami H."/>
        </authorList>
    </citation>
    <scope>NUCLEOTIDE SEQUENCE</scope>
    <source>
        <strain evidence="8">Expedition CK06-06</strain>
    </source>
</reference>
<evidence type="ECO:0000256" key="2">
    <source>
        <dbReference type="ARBA" id="ARBA00006386"/>
    </source>
</evidence>
<dbReference type="InterPro" id="IPR005524">
    <property type="entry name" value="DUF318"/>
</dbReference>
<feature type="transmembrane region" description="Helical" evidence="7">
    <location>
        <begin position="127"/>
        <end position="145"/>
    </location>
</feature>
<feature type="transmembrane region" description="Helical" evidence="7">
    <location>
        <begin position="151"/>
        <end position="169"/>
    </location>
</feature>
<feature type="transmembrane region" description="Helical" evidence="7">
    <location>
        <begin position="20"/>
        <end position="48"/>
    </location>
</feature>
<feature type="transmembrane region" description="Helical" evidence="7">
    <location>
        <begin position="60"/>
        <end position="79"/>
    </location>
</feature>
<dbReference type="GO" id="GO:0005886">
    <property type="term" value="C:plasma membrane"/>
    <property type="evidence" value="ECO:0007669"/>
    <property type="project" value="UniProtKB-SubCell"/>
</dbReference>
<evidence type="ECO:0000256" key="6">
    <source>
        <dbReference type="ARBA" id="ARBA00023136"/>
    </source>
</evidence>
<name>X1AQ44_9ZZZZ</name>
<accession>X1AQ44</accession>
<dbReference type="Pfam" id="PF03773">
    <property type="entry name" value="ArsP_1"/>
    <property type="match status" value="1"/>
</dbReference>
<dbReference type="AlphaFoldDB" id="X1AQ44"/>
<evidence type="ECO:0000256" key="4">
    <source>
        <dbReference type="ARBA" id="ARBA00022692"/>
    </source>
</evidence>
<keyword evidence="5 7" id="KW-1133">Transmembrane helix</keyword>
<feature type="non-terminal residue" evidence="8">
    <location>
        <position position="1"/>
    </location>
</feature>
<evidence type="ECO:0000313" key="8">
    <source>
        <dbReference type="EMBL" id="GAG84885.1"/>
    </source>
</evidence>
<feature type="transmembrane region" description="Helical" evidence="7">
    <location>
        <begin position="181"/>
        <end position="204"/>
    </location>
</feature>
<keyword evidence="6 7" id="KW-0472">Membrane</keyword>
<feature type="transmembrane region" description="Helical" evidence="7">
    <location>
        <begin position="85"/>
        <end position="106"/>
    </location>
</feature>
<dbReference type="PANTHER" id="PTHR43299">
    <property type="entry name" value="UPF0718 PROTEIN YRAQ"/>
    <property type="match status" value="1"/>
</dbReference>
<evidence type="ECO:0000256" key="7">
    <source>
        <dbReference type="SAM" id="Phobius"/>
    </source>
</evidence>
<keyword evidence="3" id="KW-1003">Cell membrane</keyword>
<feature type="transmembrane region" description="Helical" evidence="7">
    <location>
        <begin position="224"/>
        <end position="244"/>
    </location>
</feature>
<evidence type="ECO:0000256" key="3">
    <source>
        <dbReference type="ARBA" id="ARBA00022475"/>
    </source>
</evidence>